<dbReference type="AlphaFoldDB" id="A0A7Z7VLA2"/>
<proteinExistence type="predicted"/>
<sequence>MIVMALLGGTESDGDAAYLALVKELGASRVRRLFLGYLPDPNERCRRLRLELSGRWPDDIVTLVIGSNTKQEVNTLRQLGVFVCHQYGALTDFYDQLDIKHHDLMVSEQAVKPSHVFSIVEAWSECYLRMQQRRRKMYIHKARMSA</sequence>
<evidence type="ECO:0000313" key="1">
    <source>
        <dbReference type="EMBL" id="TBM39769.1"/>
    </source>
</evidence>
<dbReference type="RefSeq" id="WP_154813864.1">
    <property type="nucleotide sequence ID" value="NZ_SISP01000032.1"/>
</dbReference>
<dbReference type="Proteomes" id="UP000294145">
    <property type="component" value="Unassembled WGS sequence"/>
</dbReference>
<accession>A0A7Z7VLA2</accession>
<comment type="caution">
    <text evidence="1">The sequence shown here is derived from an EMBL/GenBank/DDBJ whole genome shotgun (WGS) entry which is preliminary data.</text>
</comment>
<protein>
    <submittedName>
        <fullName evidence="1">Uncharacterized protein</fullName>
    </submittedName>
</protein>
<evidence type="ECO:0000313" key="2">
    <source>
        <dbReference type="Proteomes" id="UP000294145"/>
    </source>
</evidence>
<dbReference type="EMBL" id="SISP01000032">
    <property type="protein sequence ID" value="TBM39769.1"/>
    <property type="molecule type" value="Genomic_DNA"/>
</dbReference>
<name>A0A7Z7VLA2_VIBCL</name>
<organism evidence="1 2">
    <name type="scientific">Vibrio cholerae</name>
    <dbReference type="NCBI Taxonomy" id="666"/>
    <lineage>
        <taxon>Bacteria</taxon>
        <taxon>Pseudomonadati</taxon>
        <taxon>Pseudomonadota</taxon>
        <taxon>Gammaproteobacteria</taxon>
        <taxon>Vibrionales</taxon>
        <taxon>Vibrionaceae</taxon>
        <taxon>Vibrio</taxon>
    </lineage>
</organism>
<reference evidence="1 2" key="1">
    <citation type="submission" date="2019-02" db="EMBL/GenBank/DDBJ databases">
        <title>Genomic plasticity associated with the antimicrobial resistance in Vibrio cholerae.</title>
        <authorList>
            <person name="Verma J."/>
            <person name="Bag S."/>
            <person name="Saha B."/>
            <person name="Kumar P."/>
            <person name="Ghosh T.S."/>
            <person name="Dayal M."/>
            <person name="Senapati T."/>
            <person name="Mehra S."/>
            <person name="Dey P."/>
            <person name="Desigamani A."/>
            <person name="Kumar D."/>
            <person name="Rana P."/>
            <person name="Kumar B."/>
            <person name="Maiti T.K."/>
            <person name="Sharma N.C."/>
            <person name="Bhadra R.K."/>
            <person name="Mutreja A."/>
            <person name="Nair G.B."/>
            <person name="Ramamurthy T."/>
            <person name="Das B."/>
        </authorList>
    </citation>
    <scope>NUCLEOTIDE SEQUENCE [LARGE SCALE GENOMIC DNA]</scope>
    <source>
        <strain evidence="1 2">IDH06781</strain>
    </source>
</reference>
<gene>
    <name evidence="1" type="ORF">EYB64_16145</name>
</gene>